<comment type="caution">
    <text evidence="2">The sequence shown here is derived from an EMBL/GenBank/DDBJ whole genome shotgun (WGS) entry which is preliminary data.</text>
</comment>
<accession>A0A0W4ZEE9</accession>
<gene>
    <name evidence="2" type="ORF">T552_02724</name>
</gene>
<dbReference type="AlphaFoldDB" id="A0A0W4ZEE9"/>
<dbReference type="RefSeq" id="XP_018225053.1">
    <property type="nucleotide sequence ID" value="XM_018371254.1"/>
</dbReference>
<dbReference type="GeneID" id="28937457"/>
<evidence type="ECO:0000256" key="1">
    <source>
        <dbReference type="SAM" id="MobiDB-lite"/>
    </source>
</evidence>
<dbReference type="VEuPathDB" id="FungiDB:T552_02724"/>
<protein>
    <submittedName>
        <fullName evidence="2">Uncharacterized protein</fullName>
    </submittedName>
</protein>
<sequence length="223" mass="26181">MTLALNKTQDYKKLHKRRKKSRFPRKTPSIKTAQVEKDIKEICMKEVKKDTNTTVDVSCTSLNALKEPESRKLLEMLEDHFQDLQRDTQDKYKKELQEYAEKMFKLTSNDSIETILQSMQQELEYARSDSAFVLSQEATLQKALQRLSTCLETYTKETKLIQTQIQSLMTDKTFEDDLWADADALIEEADALSQEYLNKMKDSMQKCNEIDKENKRKLMNQLL</sequence>
<organism evidence="2 3">
    <name type="scientific">Pneumocystis carinii (strain B80)</name>
    <name type="common">Rat pneumocystis pneumonia agent</name>
    <name type="synonym">Pneumocystis carinii f. sp. carinii</name>
    <dbReference type="NCBI Taxonomy" id="1408658"/>
    <lineage>
        <taxon>Eukaryota</taxon>
        <taxon>Fungi</taxon>
        <taxon>Dikarya</taxon>
        <taxon>Ascomycota</taxon>
        <taxon>Taphrinomycotina</taxon>
        <taxon>Pneumocystomycetes</taxon>
        <taxon>Pneumocystaceae</taxon>
        <taxon>Pneumocystis</taxon>
    </lineage>
</organism>
<name>A0A0W4ZEE9_PNEC8</name>
<feature type="compositionally biased region" description="Basic residues" evidence="1">
    <location>
        <begin position="13"/>
        <end position="25"/>
    </location>
</feature>
<evidence type="ECO:0000313" key="3">
    <source>
        <dbReference type="Proteomes" id="UP000054454"/>
    </source>
</evidence>
<evidence type="ECO:0000313" key="2">
    <source>
        <dbReference type="EMBL" id="KTW26718.1"/>
    </source>
</evidence>
<dbReference type="EMBL" id="LFVZ01000012">
    <property type="protein sequence ID" value="KTW26718.1"/>
    <property type="molecule type" value="Genomic_DNA"/>
</dbReference>
<keyword evidence="3" id="KW-1185">Reference proteome</keyword>
<proteinExistence type="predicted"/>
<dbReference type="Proteomes" id="UP000054454">
    <property type="component" value="Unassembled WGS sequence"/>
</dbReference>
<feature type="region of interest" description="Disordered" evidence="1">
    <location>
        <begin position="1"/>
        <end position="31"/>
    </location>
</feature>
<reference evidence="3" key="1">
    <citation type="journal article" date="2016" name="Nat. Commun.">
        <title>Genome analysis of three Pneumocystis species reveals adaptation mechanisms to life exclusively in mammalian hosts.</title>
        <authorList>
            <person name="Ma L."/>
            <person name="Chen Z."/>
            <person name="Huang D.W."/>
            <person name="Kutty G."/>
            <person name="Ishihara M."/>
            <person name="Wang H."/>
            <person name="Abouelleil A."/>
            <person name="Bishop L."/>
            <person name="Davey E."/>
            <person name="Deng R."/>
            <person name="Deng X."/>
            <person name="Fan L."/>
            <person name="Fantoni G."/>
            <person name="Fitzgerald M."/>
            <person name="Gogineni E."/>
            <person name="Goldberg J.M."/>
            <person name="Handley G."/>
            <person name="Hu X."/>
            <person name="Huber C."/>
            <person name="Jiao X."/>
            <person name="Jones K."/>
            <person name="Levin J.Z."/>
            <person name="Liu Y."/>
            <person name="Macdonald P."/>
            <person name="Melnikov A."/>
            <person name="Raley C."/>
            <person name="Sassi M."/>
            <person name="Sherman B.T."/>
            <person name="Song X."/>
            <person name="Sykes S."/>
            <person name="Tran B."/>
            <person name="Walsh L."/>
            <person name="Xia Y."/>
            <person name="Yang J."/>
            <person name="Young S."/>
            <person name="Zeng Q."/>
            <person name="Zheng X."/>
            <person name="Stephens R."/>
            <person name="Nusbaum C."/>
            <person name="Birren B.W."/>
            <person name="Azadi P."/>
            <person name="Lempicki R.A."/>
            <person name="Cuomo C.A."/>
            <person name="Kovacs J.A."/>
        </authorList>
    </citation>
    <scope>NUCLEOTIDE SEQUENCE [LARGE SCALE GENOMIC DNA]</scope>
    <source>
        <strain evidence="3">B80</strain>
    </source>
</reference>
<dbReference type="OrthoDB" id="5384174at2759"/>